<dbReference type="EC" id="2.7.8.-" evidence="5"/>
<evidence type="ECO:0000313" key="5">
    <source>
        <dbReference type="EMBL" id="MBB6109291.1"/>
    </source>
</evidence>
<name>A0ABR6PLZ6_9SPHI</name>
<dbReference type="InterPro" id="IPR037143">
    <property type="entry name" value="4-PPantetheinyl_Trfase_dom_sf"/>
</dbReference>
<dbReference type="Pfam" id="PF22624">
    <property type="entry name" value="AASDHPPT_N"/>
    <property type="match status" value="1"/>
</dbReference>
<dbReference type="EMBL" id="JACHCB010000004">
    <property type="protein sequence ID" value="MBB6109291.1"/>
    <property type="molecule type" value="Genomic_DNA"/>
</dbReference>
<organism evidence="5 6">
    <name type="scientific">Mucilaginibacter lappiensis</name>
    <dbReference type="NCBI Taxonomy" id="354630"/>
    <lineage>
        <taxon>Bacteria</taxon>
        <taxon>Pseudomonadati</taxon>
        <taxon>Bacteroidota</taxon>
        <taxon>Sphingobacteriia</taxon>
        <taxon>Sphingobacteriales</taxon>
        <taxon>Sphingobacteriaceae</taxon>
        <taxon>Mucilaginibacter</taxon>
    </lineage>
</organism>
<comment type="similarity">
    <text evidence="1">Belongs to the P-Pant transferase superfamily. Gsp/Sfp/HetI/AcpT family.</text>
</comment>
<feature type="domain" description="4'-phosphopantetheinyl transferase" evidence="3">
    <location>
        <begin position="131"/>
        <end position="194"/>
    </location>
</feature>
<dbReference type="Pfam" id="PF01648">
    <property type="entry name" value="ACPS"/>
    <property type="match status" value="1"/>
</dbReference>
<accession>A0ABR6PLZ6</accession>
<dbReference type="Proteomes" id="UP000541583">
    <property type="component" value="Unassembled WGS sequence"/>
</dbReference>
<dbReference type="InterPro" id="IPR050559">
    <property type="entry name" value="P-Pant_transferase_sf"/>
</dbReference>
<reference evidence="5 6" key="1">
    <citation type="submission" date="2020-08" db="EMBL/GenBank/DDBJ databases">
        <title>Genomic Encyclopedia of Type Strains, Phase IV (KMG-V): Genome sequencing to study the core and pangenomes of soil and plant-associated prokaryotes.</title>
        <authorList>
            <person name="Whitman W."/>
        </authorList>
    </citation>
    <scope>NUCLEOTIDE SEQUENCE [LARGE SCALE GENOMIC DNA]</scope>
    <source>
        <strain evidence="5 6">ANJLi2</strain>
    </source>
</reference>
<protein>
    <submittedName>
        <fullName evidence="5">4'-phosphopantetheinyl transferase</fullName>
        <ecNumber evidence="5">2.7.8.-</ecNumber>
    </submittedName>
</protein>
<dbReference type="Gene3D" id="3.90.470.20">
    <property type="entry name" value="4'-phosphopantetheinyl transferase domain"/>
    <property type="match status" value="2"/>
</dbReference>
<gene>
    <name evidence="5" type="ORF">HDF23_002038</name>
</gene>
<keyword evidence="2 5" id="KW-0808">Transferase</keyword>
<dbReference type="InterPro" id="IPR055066">
    <property type="entry name" value="AASDHPPT_N"/>
</dbReference>
<dbReference type="GO" id="GO:0016740">
    <property type="term" value="F:transferase activity"/>
    <property type="evidence" value="ECO:0007669"/>
    <property type="project" value="UniProtKB-KW"/>
</dbReference>
<feature type="domain" description="4'-phosphopantetheinyl transferase N-terminal" evidence="4">
    <location>
        <begin position="49"/>
        <end position="126"/>
    </location>
</feature>
<comment type="caution">
    <text evidence="5">The sequence shown here is derived from an EMBL/GenBank/DDBJ whole genome shotgun (WGS) entry which is preliminary data.</text>
</comment>
<evidence type="ECO:0000259" key="4">
    <source>
        <dbReference type="Pfam" id="PF22624"/>
    </source>
</evidence>
<keyword evidence="6" id="KW-1185">Reference proteome</keyword>
<dbReference type="InterPro" id="IPR008278">
    <property type="entry name" value="4-PPantetheinyl_Trfase_dom"/>
</dbReference>
<dbReference type="PANTHER" id="PTHR12215:SF10">
    <property type="entry name" value="L-AMINOADIPATE-SEMIALDEHYDE DEHYDROGENASE-PHOSPHOPANTETHEINYL TRANSFERASE"/>
    <property type="match status" value="1"/>
</dbReference>
<dbReference type="RefSeq" id="WP_076373332.1">
    <property type="nucleotide sequence ID" value="NZ_FTMG01000004.1"/>
</dbReference>
<dbReference type="SUPFAM" id="SSF56214">
    <property type="entry name" value="4'-phosphopantetheinyl transferase"/>
    <property type="match status" value="2"/>
</dbReference>
<proteinExistence type="inferred from homology"/>
<evidence type="ECO:0000259" key="3">
    <source>
        <dbReference type="Pfam" id="PF01648"/>
    </source>
</evidence>
<sequence length="257" mass="29306">MCLIKVHIKYQDDISWQNGAGCDYKLKDGQVDVWRIRISSNLVLIDDFFKVLLPDEIIRANRYVQKKDKLRFVVSRGALRCLLSKYTNQPATTIKFVISANKKPYIQQQNLKYNVSHAGDWVLIAISNTEVGVDTEEIDHSFSYKEILADYFSKDEINYIAHQGSSNSFFLLWTRKEALTKATAIGLDNNLKHIPSLNGDHELDGGLLASSGNWKMNSFKTDENNMASLATEITAGHIMYWDVNFEKFLPGFKQSVL</sequence>
<evidence type="ECO:0000256" key="2">
    <source>
        <dbReference type="ARBA" id="ARBA00022679"/>
    </source>
</evidence>
<evidence type="ECO:0000256" key="1">
    <source>
        <dbReference type="ARBA" id="ARBA00010990"/>
    </source>
</evidence>
<dbReference type="PANTHER" id="PTHR12215">
    <property type="entry name" value="PHOSPHOPANTETHEINE TRANSFERASE"/>
    <property type="match status" value="1"/>
</dbReference>
<evidence type="ECO:0000313" key="6">
    <source>
        <dbReference type="Proteomes" id="UP000541583"/>
    </source>
</evidence>